<dbReference type="InterPro" id="IPR023213">
    <property type="entry name" value="CAT-like_dom_sf"/>
</dbReference>
<dbReference type="Proteomes" id="UP000076761">
    <property type="component" value="Unassembled WGS sequence"/>
</dbReference>
<accession>A0A165N4A3</accession>
<dbReference type="AlphaFoldDB" id="A0A165N4A3"/>
<protein>
    <submittedName>
        <fullName evidence="2">Uncharacterized protein</fullName>
    </submittedName>
</protein>
<feature type="compositionally biased region" description="Basic residues" evidence="1">
    <location>
        <begin position="417"/>
        <end position="427"/>
    </location>
</feature>
<dbReference type="EMBL" id="KV425648">
    <property type="protein sequence ID" value="KZT19158.1"/>
    <property type="molecule type" value="Genomic_DNA"/>
</dbReference>
<proteinExistence type="predicted"/>
<name>A0A165N4A3_9AGAM</name>
<sequence>MTELSSRNISLRGELGGVRDACTYPARTVRNTLQATPTCRGASYSPHTRISIRTSRRLKCLLSGILHSIRLAMTQKSPWAWQSPPLPSTFSVVSQSLDTPHERIWYRKLWGLEASMAVCTYTLPGMADIIISCHLRPPSGSLVPIEEALVKSAVRALRFEQPIIATKLAFTDVEPGDFPRPEEGRFVYEVPASEEDVDRWLNEVVTIHTDVSRSYTDIDSAVTAVTRDLSSVGSAPPTTLFELHFVPSVGEDRTCVVILRMGHALFDGIGCWLFLDAFNAKLAWMLGDPLRAQQKLLWGEEVSRLTGAVPDRLKVPWAPDKIEDDQVMVEKLREAATLPKVATPISTFDSISLIILDCSRPEHSSPNWPRIQDWNLSTRSSSSDCETVDRVRACTQLYSFQHVHRGYSPRPSPSAPSHRHYQRHRHRDVSQCRQPSRNQPERWRESASCSNDCRVPCVCG</sequence>
<keyword evidence="3" id="KW-1185">Reference proteome</keyword>
<evidence type="ECO:0000256" key="1">
    <source>
        <dbReference type="SAM" id="MobiDB-lite"/>
    </source>
</evidence>
<evidence type="ECO:0000313" key="3">
    <source>
        <dbReference type="Proteomes" id="UP000076761"/>
    </source>
</evidence>
<dbReference type="Gene3D" id="3.30.559.10">
    <property type="entry name" value="Chloramphenicol acetyltransferase-like domain"/>
    <property type="match status" value="1"/>
</dbReference>
<gene>
    <name evidence="2" type="ORF">NEOLEDRAFT_989237</name>
</gene>
<reference evidence="2 3" key="1">
    <citation type="journal article" date="2016" name="Mol. Biol. Evol.">
        <title>Comparative Genomics of Early-Diverging Mushroom-Forming Fungi Provides Insights into the Origins of Lignocellulose Decay Capabilities.</title>
        <authorList>
            <person name="Nagy L.G."/>
            <person name="Riley R."/>
            <person name="Tritt A."/>
            <person name="Adam C."/>
            <person name="Daum C."/>
            <person name="Floudas D."/>
            <person name="Sun H."/>
            <person name="Yadav J.S."/>
            <person name="Pangilinan J."/>
            <person name="Larsson K.H."/>
            <person name="Matsuura K."/>
            <person name="Barry K."/>
            <person name="Labutti K."/>
            <person name="Kuo R."/>
            <person name="Ohm R.A."/>
            <person name="Bhattacharya S.S."/>
            <person name="Shirouzu T."/>
            <person name="Yoshinaga Y."/>
            <person name="Martin F.M."/>
            <person name="Grigoriev I.V."/>
            <person name="Hibbett D.S."/>
        </authorList>
    </citation>
    <scope>NUCLEOTIDE SEQUENCE [LARGE SCALE GENOMIC DNA]</scope>
    <source>
        <strain evidence="2 3">HHB14362 ss-1</strain>
    </source>
</reference>
<feature type="region of interest" description="Disordered" evidence="1">
    <location>
        <begin position="405"/>
        <end position="439"/>
    </location>
</feature>
<organism evidence="2 3">
    <name type="scientific">Neolentinus lepideus HHB14362 ss-1</name>
    <dbReference type="NCBI Taxonomy" id="1314782"/>
    <lineage>
        <taxon>Eukaryota</taxon>
        <taxon>Fungi</taxon>
        <taxon>Dikarya</taxon>
        <taxon>Basidiomycota</taxon>
        <taxon>Agaricomycotina</taxon>
        <taxon>Agaricomycetes</taxon>
        <taxon>Gloeophyllales</taxon>
        <taxon>Gloeophyllaceae</taxon>
        <taxon>Neolentinus</taxon>
    </lineage>
</organism>
<evidence type="ECO:0000313" key="2">
    <source>
        <dbReference type="EMBL" id="KZT19158.1"/>
    </source>
</evidence>
<dbReference type="OrthoDB" id="3235423at2759"/>
<dbReference type="InParanoid" id="A0A165N4A3"/>